<dbReference type="Proteomes" id="UP001165580">
    <property type="component" value="Unassembled WGS sequence"/>
</dbReference>
<dbReference type="SUPFAM" id="SSF51735">
    <property type="entry name" value="NAD(P)-binding Rossmann-fold domains"/>
    <property type="match status" value="1"/>
</dbReference>
<sequence length="283" mass="29831">MILVTGSSGHLGSAILSALSHRGVLATGSSRGGEGSTRRLDFDDPETISLVDVDTLVLVSAGEAEDDVVIARHDAVLTAAERDGVEHVVYTSLTSAGDHLGFALAHRWTERRLRRSALSWTILRNGLYAELFGSLLDWSGPRLTSAFGGGGLAAVSRGDLAEAAAIVAEAPRAHRGRTYDLVGPPITAKQVAELLNVPLDEVTLDERRSTLERAGLKPFQPAMLMSIYSGVRHGFLDTTGPDLTRVLGREPSDTLAIAAAAARALGDAVPPPSTTDIREPLAT</sequence>
<dbReference type="PANTHER" id="PTHR47129">
    <property type="entry name" value="QUINONE OXIDOREDUCTASE 2"/>
    <property type="match status" value="1"/>
</dbReference>
<accession>A0ABT2GKR6</accession>
<evidence type="ECO:0000313" key="1">
    <source>
        <dbReference type="EMBL" id="MCS5715351.1"/>
    </source>
</evidence>
<gene>
    <name evidence="1" type="ORF">NVV95_12425</name>
</gene>
<dbReference type="InterPro" id="IPR036291">
    <property type="entry name" value="NAD(P)-bd_dom_sf"/>
</dbReference>
<dbReference type="RefSeq" id="WP_259486845.1">
    <property type="nucleotide sequence ID" value="NZ_JANTEZ010000004.1"/>
</dbReference>
<dbReference type="PANTHER" id="PTHR47129:SF1">
    <property type="entry name" value="NMRA-LIKE DOMAIN-CONTAINING PROTEIN"/>
    <property type="match status" value="1"/>
</dbReference>
<dbReference type="Gene3D" id="3.40.50.720">
    <property type="entry name" value="NAD(P)-binding Rossmann-like Domain"/>
    <property type="match status" value="1"/>
</dbReference>
<protein>
    <submittedName>
        <fullName evidence="1">NAD(P)H-binding protein</fullName>
    </submittedName>
</protein>
<dbReference type="Gene3D" id="3.90.25.10">
    <property type="entry name" value="UDP-galactose 4-epimerase, domain 1"/>
    <property type="match status" value="1"/>
</dbReference>
<reference evidence="1" key="1">
    <citation type="submission" date="2022-08" db="EMBL/GenBank/DDBJ databases">
        <authorList>
            <person name="Deng Y."/>
            <person name="Han X.-F."/>
            <person name="Zhang Y.-Q."/>
        </authorList>
    </citation>
    <scope>NUCLEOTIDE SEQUENCE</scope>
    <source>
        <strain evidence="1">CPCC 205716</strain>
    </source>
</reference>
<keyword evidence="2" id="KW-1185">Reference proteome</keyword>
<organism evidence="1 2">
    <name type="scientific">Herbiconiux gentiana</name>
    <dbReference type="NCBI Taxonomy" id="2970912"/>
    <lineage>
        <taxon>Bacteria</taxon>
        <taxon>Bacillati</taxon>
        <taxon>Actinomycetota</taxon>
        <taxon>Actinomycetes</taxon>
        <taxon>Micrococcales</taxon>
        <taxon>Microbacteriaceae</taxon>
        <taxon>Herbiconiux</taxon>
    </lineage>
</organism>
<evidence type="ECO:0000313" key="2">
    <source>
        <dbReference type="Proteomes" id="UP001165580"/>
    </source>
</evidence>
<proteinExistence type="predicted"/>
<dbReference type="InterPro" id="IPR052718">
    <property type="entry name" value="NmrA-type_oxidoreductase"/>
</dbReference>
<name>A0ABT2GKR6_9MICO</name>
<comment type="caution">
    <text evidence="1">The sequence shown here is derived from an EMBL/GenBank/DDBJ whole genome shotgun (WGS) entry which is preliminary data.</text>
</comment>
<dbReference type="EMBL" id="JANTEZ010000004">
    <property type="protein sequence ID" value="MCS5715351.1"/>
    <property type="molecule type" value="Genomic_DNA"/>
</dbReference>